<dbReference type="EMBL" id="DXBB01000043">
    <property type="protein sequence ID" value="HIZ72428.1"/>
    <property type="molecule type" value="Genomic_DNA"/>
</dbReference>
<name>A0A9D2JZN6_9FIRM</name>
<dbReference type="Proteomes" id="UP000824102">
    <property type="component" value="Unassembled WGS sequence"/>
</dbReference>
<reference evidence="1" key="2">
    <citation type="submission" date="2021-04" db="EMBL/GenBank/DDBJ databases">
        <authorList>
            <person name="Gilroy R."/>
        </authorList>
    </citation>
    <scope>NUCLEOTIDE SEQUENCE</scope>
    <source>
        <strain evidence="1">ChiW7-2402</strain>
    </source>
</reference>
<sequence>EDNDPAPTLPLRVTARQFSAYYNLNGIASRLIYSYTQFNQFINQLSYSVVPAPFQVHAGIIQPFF</sequence>
<reference evidence="1" key="1">
    <citation type="journal article" date="2021" name="PeerJ">
        <title>Extensive microbial diversity within the chicken gut microbiome revealed by metagenomics and culture.</title>
        <authorList>
            <person name="Gilroy R."/>
            <person name="Ravi A."/>
            <person name="Getino M."/>
            <person name="Pursley I."/>
            <person name="Horton D.L."/>
            <person name="Alikhan N.F."/>
            <person name="Baker D."/>
            <person name="Gharbi K."/>
            <person name="Hall N."/>
            <person name="Watson M."/>
            <person name="Adriaenssens E.M."/>
            <person name="Foster-Nyarko E."/>
            <person name="Jarju S."/>
            <person name="Secka A."/>
            <person name="Antonio M."/>
            <person name="Oren A."/>
            <person name="Chaudhuri R.R."/>
            <person name="La Ragione R."/>
            <person name="Hildebrand F."/>
            <person name="Pallen M.J."/>
        </authorList>
    </citation>
    <scope>NUCLEOTIDE SEQUENCE</scope>
    <source>
        <strain evidence="1">ChiW7-2402</strain>
    </source>
</reference>
<organism evidence="1 2">
    <name type="scientific">Candidatus Gallimonas intestinavium</name>
    <dbReference type="NCBI Taxonomy" id="2838603"/>
    <lineage>
        <taxon>Bacteria</taxon>
        <taxon>Bacillati</taxon>
        <taxon>Bacillota</taxon>
        <taxon>Clostridia</taxon>
        <taxon>Candidatus Gallimonas</taxon>
    </lineage>
</organism>
<protein>
    <submittedName>
        <fullName evidence="1">Uncharacterized protein</fullName>
    </submittedName>
</protein>
<feature type="non-terminal residue" evidence="1">
    <location>
        <position position="1"/>
    </location>
</feature>
<gene>
    <name evidence="1" type="ORF">H9964_02470</name>
</gene>
<dbReference type="AlphaFoldDB" id="A0A9D2JZN6"/>
<accession>A0A9D2JZN6</accession>
<proteinExistence type="predicted"/>
<evidence type="ECO:0000313" key="1">
    <source>
        <dbReference type="EMBL" id="HIZ72428.1"/>
    </source>
</evidence>
<comment type="caution">
    <text evidence="1">The sequence shown here is derived from an EMBL/GenBank/DDBJ whole genome shotgun (WGS) entry which is preliminary data.</text>
</comment>
<evidence type="ECO:0000313" key="2">
    <source>
        <dbReference type="Proteomes" id="UP000824102"/>
    </source>
</evidence>